<evidence type="ECO:0000313" key="2">
    <source>
        <dbReference type="EMBL" id="PIP55437.1"/>
    </source>
</evidence>
<dbReference type="EMBL" id="PCST01000042">
    <property type="protein sequence ID" value="PIP55437.1"/>
    <property type="molecule type" value="Genomic_DNA"/>
</dbReference>
<comment type="caution">
    <text evidence="2">The sequence shown here is derived from an EMBL/GenBank/DDBJ whole genome shotgun (WGS) entry which is preliminary data.</text>
</comment>
<evidence type="ECO:0000256" key="1">
    <source>
        <dbReference type="SAM" id="Phobius"/>
    </source>
</evidence>
<evidence type="ECO:0000313" key="3">
    <source>
        <dbReference type="Proteomes" id="UP000229794"/>
    </source>
</evidence>
<protein>
    <submittedName>
        <fullName evidence="2">Uncharacterized protein</fullName>
    </submittedName>
</protein>
<reference evidence="2 3" key="1">
    <citation type="submission" date="2017-09" db="EMBL/GenBank/DDBJ databases">
        <title>Depth-based differentiation of microbial function through sediment-hosted aquifers and enrichment of novel symbionts in the deep terrestrial subsurface.</title>
        <authorList>
            <person name="Probst A.J."/>
            <person name="Ladd B."/>
            <person name="Jarett J.K."/>
            <person name="Geller-Mcgrath D.E."/>
            <person name="Sieber C.M."/>
            <person name="Emerson J.B."/>
            <person name="Anantharaman K."/>
            <person name="Thomas B.C."/>
            <person name="Malmstrom R."/>
            <person name="Stieglmeier M."/>
            <person name="Klingl A."/>
            <person name="Woyke T."/>
            <person name="Ryan C.M."/>
            <person name="Banfield J.F."/>
        </authorList>
    </citation>
    <scope>NUCLEOTIDE SEQUENCE [LARGE SCALE GENOMIC DNA]</scope>
    <source>
        <strain evidence="2">CG22_combo_CG10-13_8_21_14_all_42_17</strain>
    </source>
</reference>
<dbReference type="Proteomes" id="UP000229794">
    <property type="component" value="Unassembled WGS sequence"/>
</dbReference>
<gene>
    <name evidence="2" type="ORF">COX06_03235</name>
</gene>
<organism evidence="2 3">
    <name type="scientific">Candidatus Zambryskibacteria bacterium CG22_combo_CG10-13_8_21_14_all_42_17</name>
    <dbReference type="NCBI Taxonomy" id="1975118"/>
    <lineage>
        <taxon>Bacteria</taxon>
        <taxon>Candidatus Zambryskiibacteriota</taxon>
    </lineage>
</organism>
<keyword evidence="1" id="KW-0812">Transmembrane</keyword>
<sequence>MQKEGGFIGWLILVIIALALLKYFFNWSVFDLTTTEQGRDTINYIKDVLVIIWSYVKIPLIFVWQRLVELIPSLR</sequence>
<name>A0A2H0BCN2_9BACT</name>
<accession>A0A2H0BCN2</accession>
<keyword evidence="1" id="KW-0472">Membrane</keyword>
<feature type="transmembrane region" description="Helical" evidence="1">
    <location>
        <begin position="7"/>
        <end position="25"/>
    </location>
</feature>
<feature type="transmembrane region" description="Helical" evidence="1">
    <location>
        <begin position="45"/>
        <end position="64"/>
    </location>
</feature>
<keyword evidence="1" id="KW-1133">Transmembrane helix</keyword>
<proteinExistence type="predicted"/>
<dbReference type="AlphaFoldDB" id="A0A2H0BCN2"/>